<evidence type="ECO:0000313" key="10">
    <source>
        <dbReference type="Proteomes" id="UP000053110"/>
    </source>
</evidence>
<feature type="zinc finger region" description="TRAF-type" evidence="4">
    <location>
        <begin position="223"/>
        <end position="271"/>
    </location>
</feature>
<dbReference type="PANTHER" id="PTHR10131">
    <property type="entry name" value="TNF RECEPTOR ASSOCIATED FACTOR"/>
    <property type="match status" value="1"/>
</dbReference>
<feature type="region of interest" description="Disordered" evidence="5">
    <location>
        <begin position="431"/>
        <end position="479"/>
    </location>
</feature>
<organism evidence="9">
    <name type="scientific">Blumeria graminis f. sp. tritici 96224</name>
    <dbReference type="NCBI Taxonomy" id="1268274"/>
    <lineage>
        <taxon>Eukaryota</taxon>
        <taxon>Fungi</taxon>
        <taxon>Dikarya</taxon>
        <taxon>Ascomycota</taxon>
        <taxon>Pezizomycotina</taxon>
        <taxon>Leotiomycetes</taxon>
        <taxon>Erysiphales</taxon>
        <taxon>Erysiphaceae</taxon>
        <taxon>Blumeria</taxon>
    </lineage>
</organism>
<evidence type="ECO:0000256" key="1">
    <source>
        <dbReference type="ARBA" id="ARBA00022723"/>
    </source>
</evidence>
<keyword evidence="2 4" id="KW-0863">Zinc-finger</keyword>
<dbReference type="SUPFAM" id="SSF49599">
    <property type="entry name" value="TRAF domain-like"/>
    <property type="match status" value="1"/>
</dbReference>
<evidence type="ECO:0000256" key="2">
    <source>
        <dbReference type="ARBA" id="ARBA00022771"/>
    </source>
</evidence>
<reference evidence="8" key="2">
    <citation type="submission" date="2013-01" db="EMBL/GenBank/DDBJ databases">
        <title>The wheat powdery mildew genome reveals unique evolution of an obligate biotroph.</title>
        <authorList>
            <person name="Oberhaensli S."/>
            <person name="Wicker T."/>
            <person name="Keller B."/>
        </authorList>
    </citation>
    <scope>NUCLEOTIDE SEQUENCE</scope>
    <source>
        <strain evidence="8">96224</strain>
    </source>
</reference>
<gene>
    <name evidence="8" type="ORF">BGT96224_4768</name>
    <name evidence="9" type="ORF">BGT96224V2_LOCUS5625</name>
</gene>
<evidence type="ECO:0000256" key="4">
    <source>
        <dbReference type="PROSITE-ProRule" id="PRU00207"/>
    </source>
</evidence>
<evidence type="ECO:0000256" key="3">
    <source>
        <dbReference type="ARBA" id="ARBA00022833"/>
    </source>
</evidence>
<keyword evidence="1 4" id="KW-0479">Metal-binding</keyword>
<dbReference type="PROSITE" id="PS50145">
    <property type="entry name" value="ZF_TRAF"/>
    <property type="match status" value="1"/>
</dbReference>
<dbReference type="PANTHER" id="PTHR10131:SF94">
    <property type="entry name" value="TNF RECEPTOR-ASSOCIATED FACTOR 4"/>
    <property type="match status" value="1"/>
</dbReference>
<keyword evidence="3 4" id="KW-0862">Zinc</keyword>
<evidence type="ECO:0000313" key="8">
    <source>
        <dbReference type="EMBL" id="EPQ62871.1"/>
    </source>
</evidence>
<reference evidence="10" key="1">
    <citation type="journal article" date="2013" name="Nat. Genet.">
        <title>The wheat powdery mildew genome shows the unique evolution of an obligate biotroph.</title>
        <authorList>
            <person name="Wicker T."/>
            <person name="Oberhaensli S."/>
            <person name="Parlange F."/>
            <person name="Buchmann J.P."/>
            <person name="Shatalina M."/>
            <person name="Roffler S."/>
            <person name="Ben-David R."/>
            <person name="Dolezel J."/>
            <person name="Simkova H."/>
            <person name="Schulze-Lefert P."/>
            <person name="Spanu P.D."/>
            <person name="Bruggmann R."/>
            <person name="Amselem J."/>
            <person name="Quesneville H."/>
            <person name="Ver Loren van Themaat E."/>
            <person name="Paape T."/>
            <person name="Shimizu K.K."/>
            <person name="Keller B."/>
        </authorList>
    </citation>
    <scope>NUCLEOTIDE SEQUENCE [LARGE SCALE GENOMIC DNA]</scope>
    <source>
        <strain evidence="10">96224</strain>
    </source>
</reference>
<proteinExistence type="predicted"/>
<protein>
    <submittedName>
        <fullName evidence="9">Bgt-4768</fullName>
    </submittedName>
</protein>
<dbReference type="PROSITE" id="PS00518">
    <property type="entry name" value="ZF_RING_1"/>
    <property type="match status" value="1"/>
</dbReference>
<dbReference type="SUPFAM" id="SSF57850">
    <property type="entry name" value="RING/U-box"/>
    <property type="match status" value="1"/>
</dbReference>
<evidence type="ECO:0000259" key="7">
    <source>
        <dbReference type="PROSITE" id="PS50145"/>
    </source>
</evidence>
<dbReference type="OrthoDB" id="1630758at2759"/>
<dbReference type="PROSITE" id="PS50089">
    <property type="entry name" value="ZF_RING_2"/>
    <property type="match status" value="1"/>
</dbReference>
<dbReference type="Proteomes" id="UP000053110">
    <property type="component" value="Unassembled WGS sequence"/>
</dbReference>
<sequence length="479" mass="53400">MSRQNTISLRTPLPYRVEDASIRAEGETTDPSCQSASGRLAPPNSPSSDYTRSPRPSPPSKITLNLAHTVDFRAITYADAIDENLMCAICRCAFVDPLSTTCQHTFCSECLHDALCHSLSCPIDRLALNHELDLSPAPKIIKNQVDNLKVICPCCAAPISRSMLENHLSKYCPESSIRCPGINTNKKCSHQIPRKLAEQGCLHYSTNCPHCEEALWQIDLPHHQEYSCKARYTKCQYCGLETLRFREVEHANECPDAPGPCRWVEYGCPHQSLRRELSQHDESCSFRHMGKMGDKFIKEISDLRAHVRTLTEANQLQDRRIKFLESGSRQMDGFLDDADLTSSTSPAVMGAVSTEPLNSGHEYLLSLLEYQESKLSQLSAGMTELEAKQTTMLFNETIPIKNELAEIRSLQQTASMHIRWLMAFRIRENGKRVGGSSSSGSGSGSSMGEGASEAVESSRHSPFSRRRSDSLSRDIVTKL</sequence>
<dbReference type="EMBL" id="UIGY01000177">
    <property type="protein sequence ID" value="SUZ12463.1"/>
    <property type="molecule type" value="Genomic_DNA"/>
</dbReference>
<feature type="compositionally biased region" description="Basic and acidic residues" evidence="5">
    <location>
        <begin position="466"/>
        <end position="479"/>
    </location>
</feature>
<reference evidence="9" key="3">
    <citation type="submission" date="2018-07" db="EMBL/GenBank/DDBJ databases">
        <authorList>
            <person name="Quirk P.G."/>
            <person name="Krulwich T.A."/>
        </authorList>
    </citation>
    <scope>NUCLEOTIDE SEQUENCE</scope>
    <source>
        <strain evidence="9">96224</strain>
    </source>
</reference>
<name>A0A061HE83_BLUGR</name>
<dbReference type="HOGENOM" id="CLU_019709_1_0_1"/>
<evidence type="ECO:0000259" key="6">
    <source>
        <dbReference type="PROSITE" id="PS50089"/>
    </source>
</evidence>
<evidence type="ECO:0000256" key="5">
    <source>
        <dbReference type="SAM" id="MobiDB-lite"/>
    </source>
</evidence>
<dbReference type="EMBL" id="KE375146">
    <property type="protein sequence ID" value="EPQ62871.1"/>
    <property type="molecule type" value="Genomic_DNA"/>
</dbReference>
<feature type="domain" description="TRAF-type" evidence="7">
    <location>
        <begin position="223"/>
        <end position="271"/>
    </location>
</feature>
<dbReference type="GO" id="GO:0008270">
    <property type="term" value="F:zinc ion binding"/>
    <property type="evidence" value="ECO:0007669"/>
    <property type="project" value="UniProtKB-KW"/>
</dbReference>
<dbReference type="Gene3D" id="3.30.40.10">
    <property type="entry name" value="Zinc/RING finger domain, C3HC4 (zinc finger)"/>
    <property type="match status" value="2"/>
</dbReference>
<dbReference type="InterPro" id="IPR013083">
    <property type="entry name" value="Znf_RING/FYVE/PHD"/>
</dbReference>
<accession>A0A061HE83</accession>
<dbReference type="InterPro" id="IPR001293">
    <property type="entry name" value="Znf_TRAF"/>
</dbReference>
<dbReference type="InterPro" id="IPR017907">
    <property type="entry name" value="Znf_RING_CS"/>
</dbReference>
<feature type="domain" description="RING-type" evidence="6">
    <location>
        <begin position="87"/>
        <end position="125"/>
    </location>
</feature>
<dbReference type="InterPro" id="IPR001841">
    <property type="entry name" value="Znf_RING"/>
</dbReference>
<evidence type="ECO:0000313" key="9">
    <source>
        <dbReference type="EMBL" id="SUZ12463.1"/>
    </source>
</evidence>
<dbReference type="AlphaFoldDB" id="A0A061HE83"/>
<feature type="region of interest" description="Disordered" evidence="5">
    <location>
        <begin position="18"/>
        <end position="60"/>
    </location>
</feature>